<dbReference type="GO" id="GO:0045927">
    <property type="term" value="P:positive regulation of growth"/>
    <property type="evidence" value="ECO:0007669"/>
    <property type="project" value="InterPro"/>
</dbReference>
<evidence type="ECO:0000259" key="2">
    <source>
        <dbReference type="Pfam" id="PF05003"/>
    </source>
</evidence>
<reference evidence="4" key="1">
    <citation type="submission" date="2024-03" db="EMBL/GenBank/DDBJ databases">
        <title>WGS assembly of Saponaria officinalis var. Norfolk2.</title>
        <authorList>
            <person name="Jenkins J."/>
            <person name="Shu S."/>
            <person name="Grimwood J."/>
            <person name="Barry K."/>
            <person name="Goodstein D."/>
            <person name="Schmutz J."/>
            <person name="Leebens-Mack J."/>
            <person name="Osbourn A."/>
        </authorList>
    </citation>
    <scope>NUCLEOTIDE SEQUENCE [LARGE SCALE GENOMIC DNA]</scope>
    <source>
        <strain evidence="4">JIC</strain>
    </source>
</reference>
<feature type="domain" description="DUF668" evidence="2">
    <location>
        <begin position="243"/>
        <end position="327"/>
    </location>
</feature>
<feature type="domain" description="DUF3475" evidence="3">
    <location>
        <begin position="22"/>
        <end position="78"/>
    </location>
</feature>
<keyword evidence="5" id="KW-1185">Reference proteome</keyword>
<dbReference type="Proteomes" id="UP001443914">
    <property type="component" value="Unassembled WGS sequence"/>
</dbReference>
<evidence type="ECO:0000256" key="1">
    <source>
        <dbReference type="SAM" id="MobiDB-lite"/>
    </source>
</evidence>
<name>A0AAW1M3C7_SAPOF</name>
<dbReference type="InterPro" id="IPR045021">
    <property type="entry name" value="PSI1/2/3"/>
</dbReference>
<comment type="caution">
    <text evidence="4">The sequence shown here is derived from an EMBL/GenBank/DDBJ whole genome shotgun (WGS) entry which is preliminary data.</text>
</comment>
<dbReference type="AlphaFoldDB" id="A0AAW1M3C7"/>
<dbReference type="InterPro" id="IPR007700">
    <property type="entry name" value="DUF668"/>
</dbReference>
<feature type="region of interest" description="Disordered" evidence="1">
    <location>
        <begin position="443"/>
        <end position="505"/>
    </location>
</feature>
<dbReference type="PANTHER" id="PTHR31730">
    <property type="entry name" value="OS01G0873900 PROTEIN"/>
    <property type="match status" value="1"/>
</dbReference>
<dbReference type="PANTHER" id="PTHR31730:SF18">
    <property type="entry name" value="PROTEIN PSK SIMULATOR 2"/>
    <property type="match status" value="1"/>
</dbReference>
<evidence type="ECO:0000313" key="4">
    <source>
        <dbReference type="EMBL" id="KAK9740021.1"/>
    </source>
</evidence>
<feature type="compositionally biased region" description="Polar residues" evidence="1">
    <location>
        <begin position="469"/>
        <end position="480"/>
    </location>
</feature>
<dbReference type="Pfam" id="PF05003">
    <property type="entry name" value="DUF668"/>
    <property type="match status" value="1"/>
</dbReference>
<organism evidence="4 5">
    <name type="scientific">Saponaria officinalis</name>
    <name type="common">Common soapwort</name>
    <name type="synonym">Lychnis saponaria</name>
    <dbReference type="NCBI Taxonomy" id="3572"/>
    <lineage>
        <taxon>Eukaryota</taxon>
        <taxon>Viridiplantae</taxon>
        <taxon>Streptophyta</taxon>
        <taxon>Embryophyta</taxon>
        <taxon>Tracheophyta</taxon>
        <taxon>Spermatophyta</taxon>
        <taxon>Magnoliopsida</taxon>
        <taxon>eudicotyledons</taxon>
        <taxon>Gunneridae</taxon>
        <taxon>Pentapetalae</taxon>
        <taxon>Caryophyllales</taxon>
        <taxon>Caryophyllaceae</taxon>
        <taxon>Caryophylleae</taxon>
        <taxon>Saponaria</taxon>
    </lineage>
</organism>
<gene>
    <name evidence="4" type="ORF">RND81_03G005100</name>
</gene>
<dbReference type="EMBL" id="JBDFQZ010000003">
    <property type="protein sequence ID" value="KAK9740021.1"/>
    <property type="molecule type" value="Genomic_DNA"/>
</dbReference>
<sequence>MTNLNTSGFLTGKIAKSNKISILAFEVANTITKGEKLMQSLSKDNGRFIKAEVIPSQGVQYLVSSDTKVLLSLVAADKREELDVFCKEVTRFGNHCKDPQWHNLDRFFQKLDSESAAYRQKREQAEGKMIELMTLAEHTAELYHELNAFDRFEQDYRQKVEEMKSLNIPRKGEHLMMLNSELRQQKKIVMSLKKKSLWSRKLEEVIEKLVDIVAFIRQEITEVFGTGRVASSDGEANISSQNLGPAGLALHYANVINQMDNIASRPTSLPPNTRDMLYRGLPSSIKDALRSKLKKLSSEEELEVPQIKAQMEKILEWLSPMAMNTLKVHQGFGWVGEWANSSTEFSKKTAGNGQIIRLQTLYHANKEKTDAYILTLVTLLHRLISGIRRLDHKEHAIKNMSLESPSKKMLILNSPLKIYPSLYDGNKTFRVELSEEDRKLLQRMSKSRSGPGISKSQDLAKTGRKVGKSSWTKSRSMESSPHTDHMPDTLASDLEFVSIGTEAPF</sequence>
<protein>
    <submittedName>
        <fullName evidence="4">Uncharacterized protein</fullName>
    </submittedName>
</protein>
<evidence type="ECO:0000259" key="3">
    <source>
        <dbReference type="Pfam" id="PF11961"/>
    </source>
</evidence>
<evidence type="ECO:0000313" key="5">
    <source>
        <dbReference type="Proteomes" id="UP001443914"/>
    </source>
</evidence>
<proteinExistence type="predicted"/>
<dbReference type="InterPro" id="IPR021864">
    <property type="entry name" value="DUF3475"/>
</dbReference>
<dbReference type="Pfam" id="PF11961">
    <property type="entry name" value="DUF3475"/>
    <property type="match status" value="1"/>
</dbReference>
<accession>A0AAW1M3C7</accession>